<feature type="domain" description="Calcineurin-like phosphoesterase" evidence="3">
    <location>
        <begin position="1"/>
        <end position="226"/>
    </location>
</feature>
<dbReference type="PANTHER" id="PTHR11575">
    <property type="entry name" value="5'-NUCLEOTIDASE-RELATED"/>
    <property type="match status" value="1"/>
</dbReference>
<evidence type="ECO:0000259" key="4">
    <source>
        <dbReference type="Pfam" id="PF02872"/>
    </source>
</evidence>
<evidence type="ECO:0000313" key="5">
    <source>
        <dbReference type="EMBL" id="MBU3854179.1"/>
    </source>
</evidence>
<dbReference type="SUPFAM" id="SSF55816">
    <property type="entry name" value="5'-nucleotidase (syn. UDP-sugar hydrolase), C-terminal domain"/>
    <property type="match status" value="1"/>
</dbReference>
<keyword evidence="2" id="KW-0378">Hydrolase</keyword>
<gene>
    <name evidence="5" type="ORF">H9789_10280</name>
</gene>
<organism evidence="5 6">
    <name type="scientific">Candidatus Paraprevotella stercoravium</name>
    <dbReference type="NCBI Taxonomy" id="2838725"/>
    <lineage>
        <taxon>Bacteria</taxon>
        <taxon>Pseudomonadati</taxon>
        <taxon>Bacteroidota</taxon>
        <taxon>Bacteroidia</taxon>
        <taxon>Bacteroidales</taxon>
        <taxon>Prevotellaceae</taxon>
        <taxon>Paraprevotella</taxon>
    </lineage>
</organism>
<evidence type="ECO:0000256" key="1">
    <source>
        <dbReference type="ARBA" id="ARBA00022729"/>
    </source>
</evidence>
<accession>A0A9E2P1S7</accession>
<dbReference type="Proteomes" id="UP000823865">
    <property type="component" value="Unassembled WGS sequence"/>
</dbReference>
<reference evidence="5" key="1">
    <citation type="journal article" date="2021" name="PeerJ">
        <title>Extensive microbial diversity within the chicken gut microbiome revealed by metagenomics and culture.</title>
        <authorList>
            <person name="Gilroy R."/>
            <person name="Ravi A."/>
            <person name="Getino M."/>
            <person name="Pursley I."/>
            <person name="Horton D.L."/>
            <person name="Alikhan N.F."/>
            <person name="Baker D."/>
            <person name="Gharbi K."/>
            <person name="Hall N."/>
            <person name="Watson M."/>
            <person name="Adriaenssens E.M."/>
            <person name="Foster-Nyarko E."/>
            <person name="Jarju S."/>
            <person name="Secka A."/>
            <person name="Antonio M."/>
            <person name="Oren A."/>
            <person name="Chaudhuri R.R."/>
            <person name="La Ragione R."/>
            <person name="Hildebrand F."/>
            <person name="Pallen M.J."/>
        </authorList>
    </citation>
    <scope>NUCLEOTIDE SEQUENCE</scope>
    <source>
        <strain evidence="5">G3-2149</strain>
    </source>
</reference>
<comment type="caution">
    <text evidence="5">The sequence shown here is derived from an EMBL/GenBank/DDBJ whole genome shotgun (WGS) entry which is preliminary data.</text>
</comment>
<keyword evidence="1" id="KW-0732">Signal</keyword>
<protein>
    <submittedName>
        <fullName evidence="5">Bifunctional metallophosphatase/5'-nucleotidase</fullName>
    </submittedName>
</protein>
<dbReference type="GO" id="GO:0030288">
    <property type="term" value="C:outer membrane-bounded periplasmic space"/>
    <property type="evidence" value="ECO:0007669"/>
    <property type="project" value="TreeGrafter"/>
</dbReference>
<evidence type="ECO:0000256" key="2">
    <source>
        <dbReference type="RuleBase" id="RU362119"/>
    </source>
</evidence>
<dbReference type="PRINTS" id="PR01607">
    <property type="entry name" value="APYRASEFAMLY"/>
</dbReference>
<dbReference type="GO" id="GO:0016787">
    <property type="term" value="F:hydrolase activity"/>
    <property type="evidence" value="ECO:0007669"/>
    <property type="project" value="UniProtKB-KW"/>
</dbReference>
<dbReference type="InterPro" id="IPR036907">
    <property type="entry name" value="5'-Nucleotdase_C_sf"/>
</dbReference>
<dbReference type="Pfam" id="PF00149">
    <property type="entry name" value="Metallophos"/>
    <property type="match status" value="1"/>
</dbReference>
<dbReference type="AlphaFoldDB" id="A0A9E2P1S7"/>
<sequence>MHTTDIHGALFSHDFIENGPARGALSRVYAFVCREREKHPNTSVLLDCGDVLQGQPTAYYYNFVDTRSPHLIAEVMNHMKYDALCIGNHDLEMGHAVYDRFVAQCHFPVLAANLVSEQTGKPYFSPYTVLERDGVRIAVLGLVTSAIPHWVPKEQWRGIAVQDMVKAAELWVRHIREQEQPDLVVGLFHSGWSGGVVTEDFCENVSACIAREVDGLDVICYGHDHQKHIEVITNRYGHKVSCVGLWSLATSVSVIDVSLYYEEGKLQRKKIHARIQNVMYETGDLVYEFERKYADASTRIAAYVNQRIGSFDHAISSQDAYFGSSAFMDLIHDMQLKITGADVSFAAPLTFDAVLPKGDIYIRDMFHLYKYENMVCVLAMRGREIQNILEMSYALWTDRMLEPGDHIMKMAPLLDHGKRLGFANLAFNFDSAAGIRYTVDVTRAEGERVTVEELADGRPFDPDTVYRVVTNSYRAYGGGELFTRGAGLSHEELQSRILYTSEKDIRYHFIEYIRNKGRICAEAMGHWRFVPEAWALEACRRDRQILFGTKESKGNETNCGNDS</sequence>
<dbReference type="Pfam" id="PF02872">
    <property type="entry name" value="5_nucleotid_C"/>
    <property type="match status" value="1"/>
</dbReference>
<keyword evidence="2" id="KW-0547">Nucleotide-binding</keyword>
<dbReference type="PANTHER" id="PTHR11575:SF6">
    <property type="entry name" value="2',3'-CYCLIC-NUCLEOTIDE 2'-PHOSPHODIESTERASE_3'-NUCLEOTIDASE"/>
    <property type="match status" value="1"/>
</dbReference>
<dbReference type="InterPro" id="IPR008334">
    <property type="entry name" value="5'-Nucleotdase_C"/>
</dbReference>
<dbReference type="InterPro" id="IPR029052">
    <property type="entry name" value="Metallo-depent_PP-like"/>
</dbReference>
<evidence type="ECO:0000313" key="6">
    <source>
        <dbReference type="Proteomes" id="UP000823865"/>
    </source>
</evidence>
<dbReference type="InterPro" id="IPR006179">
    <property type="entry name" value="5_nucleotidase/apyrase"/>
</dbReference>
<dbReference type="InterPro" id="IPR004843">
    <property type="entry name" value="Calcineurin-like_PHP"/>
</dbReference>
<dbReference type="Gene3D" id="3.90.780.10">
    <property type="entry name" value="5'-Nucleotidase, C-terminal domain"/>
    <property type="match status" value="1"/>
</dbReference>
<dbReference type="SUPFAM" id="SSF56300">
    <property type="entry name" value="Metallo-dependent phosphatases"/>
    <property type="match status" value="1"/>
</dbReference>
<feature type="domain" description="5'-Nucleotidase C-terminal" evidence="4">
    <location>
        <begin position="308"/>
        <end position="480"/>
    </location>
</feature>
<name>A0A9E2P1S7_9BACT</name>
<dbReference type="GO" id="GO:0000166">
    <property type="term" value="F:nucleotide binding"/>
    <property type="evidence" value="ECO:0007669"/>
    <property type="project" value="UniProtKB-KW"/>
</dbReference>
<dbReference type="Gene3D" id="3.60.21.10">
    <property type="match status" value="1"/>
</dbReference>
<reference evidence="5" key="2">
    <citation type="submission" date="2021-04" db="EMBL/GenBank/DDBJ databases">
        <authorList>
            <person name="Gilroy R."/>
        </authorList>
    </citation>
    <scope>NUCLEOTIDE SEQUENCE</scope>
    <source>
        <strain evidence="5">G3-2149</strain>
    </source>
</reference>
<comment type="similarity">
    <text evidence="2">Belongs to the 5'-nucleotidase family.</text>
</comment>
<dbReference type="EMBL" id="JAHLFU010000214">
    <property type="protein sequence ID" value="MBU3854179.1"/>
    <property type="molecule type" value="Genomic_DNA"/>
</dbReference>
<dbReference type="GO" id="GO:0009166">
    <property type="term" value="P:nucleotide catabolic process"/>
    <property type="evidence" value="ECO:0007669"/>
    <property type="project" value="InterPro"/>
</dbReference>
<proteinExistence type="inferred from homology"/>
<evidence type="ECO:0000259" key="3">
    <source>
        <dbReference type="Pfam" id="PF00149"/>
    </source>
</evidence>